<evidence type="ECO:0000313" key="1">
    <source>
        <dbReference type="EMBL" id="GBP77390.1"/>
    </source>
</evidence>
<gene>
    <name evidence="1" type="ORF">EVAR_90613_1</name>
</gene>
<comment type="caution">
    <text evidence="1">The sequence shown here is derived from an EMBL/GenBank/DDBJ whole genome shotgun (WGS) entry which is preliminary data.</text>
</comment>
<dbReference type="OrthoDB" id="414730at2759"/>
<dbReference type="EMBL" id="BGZK01001329">
    <property type="protein sequence ID" value="GBP77390.1"/>
    <property type="molecule type" value="Genomic_DNA"/>
</dbReference>
<dbReference type="AlphaFoldDB" id="A0A4C1YQG3"/>
<reference evidence="1 2" key="1">
    <citation type="journal article" date="2019" name="Commun. Biol.">
        <title>The bagworm genome reveals a unique fibroin gene that provides high tensile strength.</title>
        <authorList>
            <person name="Kono N."/>
            <person name="Nakamura H."/>
            <person name="Ohtoshi R."/>
            <person name="Tomita M."/>
            <person name="Numata K."/>
            <person name="Arakawa K."/>
        </authorList>
    </citation>
    <scope>NUCLEOTIDE SEQUENCE [LARGE SCALE GENOMIC DNA]</scope>
</reference>
<protein>
    <submittedName>
        <fullName evidence="1">Uncharacterized protein</fullName>
    </submittedName>
</protein>
<evidence type="ECO:0000313" key="2">
    <source>
        <dbReference type="Proteomes" id="UP000299102"/>
    </source>
</evidence>
<sequence length="172" mass="19284">MFHEQTSRHKKSCKPGSAENAPERSLIKVVLMKQSLLLVFGHVVNFMSPSTSVVRTSGSLDIRSVSCRVVRVELIQQTFDVWEDSQNAIGVFCDLSKTFYCIHHGILIRKLHYYGVTGSDSPGAHSSDILFLPENRLRTTNSLEIASGDEHLFSRSNARVFLKTTTKNLKSD</sequence>
<keyword evidence="2" id="KW-1185">Reference proteome</keyword>
<proteinExistence type="predicted"/>
<organism evidence="1 2">
    <name type="scientific">Eumeta variegata</name>
    <name type="common">Bagworm moth</name>
    <name type="synonym">Eumeta japonica</name>
    <dbReference type="NCBI Taxonomy" id="151549"/>
    <lineage>
        <taxon>Eukaryota</taxon>
        <taxon>Metazoa</taxon>
        <taxon>Ecdysozoa</taxon>
        <taxon>Arthropoda</taxon>
        <taxon>Hexapoda</taxon>
        <taxon>Insecta</taxon>
        <taxon>Pterygota</taxon>
        <taxon>Neoptera</taxon>
        <taxon>Endopterygota</taxon>
        <taxon>Lepidoptera</taxon>
        <taxon>Glossata</taxon>
        <taxon>Ditrysia</taxon>
        <taxon>Tineoidea</taxon>
        <taxon>Psychidae</taxon>
        <taxon>Oiketicinae</taxon>
        <taxon>Eumeta</taxon>
    </lineage>
</organism>
<accession>A0A4C1YQG3</accession>
<name>A0A4C1YQG3_EUMVA</name>
<dbReference type="Proteomes" id="UP000299102">
    <property type="component" value="Unassembled WGS sequence"/>
</dbReference>